<keyword evidence="5" id="KW-0547">Nucleotide-binding</keyword>
<organism evidence="13 14">
    <name type="scientific">Sphingobacterium mizutaii</name>
    <dbReference type="NCBI Taxonomy" id="1010"/>
    <lineage>
        <taxon>Bacteria</taxon>
        <taxon>Pseudomonadati</taxon>
        <taxon>Bacteroidota</taxon>
        <taxon>Sphingobacteriia</taxon>
        <taxon>Sphingobacteriales</taxon>
        <taxon>Sphingobacteriaceae</taxon>
        <taxon>Sphingobacterium</taxon>
    </lineage>
</organism>
<evidence type="ECO:0000256" key="7">
    <source>
        <dbReference type="ARBA" id="ARBA00022840"/>
    </source>
</evidence>
<dbReference type="InterPro" id="IPR005467">
    <property type="entry name" value="His_kinase_dom"/>
</dbReference>
<evidence type="ECO:0000256" key="10">
    <source>
        <dbReference type="SAM" id="Phobius"/>
    </source>
</evidence>
<dbReference type="EMBL" id="LT906468">
    <property type="protein sequence ID" value="SNV65673.1"/>
    <property type="molecule type" value="Genomic_DNA"/>
</dbReference>
<evidence type="ECO:0000256" key="4">
    <source>
        <dbReference type="ARBA" id="ARBA00022679"/>
    </source>
</evidence>
<dbReference type="PROSITE" id="PS50005">
    <property type="entry name" value="TPR"/>
    <property type="match status" value="1"/>
</dbReference>
<keyword evidence="4 13" id="KW-0808">Transferase</keyword>
<keyword evidence="10" id="KW-0812">Transmembrane</keyword>
<dbReference type="InterPro" id="IPR050482">
    <property type="entry name" value="Sensor_HK_TwoCompSys"/>
</dbReference>
<accession>A0AAJ4XFP9</accession>
<evidence type="ECO:0000256" key="9">
    <source>
        <dbReference type="PROSITE-ProRule" id="PRU00339"/>
    </source>
</evidence>
<dbReference type="InterPro" id="IPR003594">
    <property type="entry name" value="HATPase_dom"/>
</dbReference>
<dbReference type="Gene3D" id="1.25.40.10">
    <property type="entry name" value="Tetratricopeptide repeat domain"/>
    <property type="match status" value="1"/>
</dbReference>
<dbReference type="RefSeq" id="WP_093099873.1">
    <property type="nucleotide sequence ID" value="NZ_FNGK01000005.1"/>
</dbReference>
<gene>
    <name evidence="13" type="primary">degS_4</name>
    <name evidence="13" type="ORF">SAMEA4412673_04043</name>
</gene>
<dbReference type="GO" id="GO:0005524">
    <property type="term" value="F:ATP binding"/>
    <property type="evidence" value="ECO:0007669"/>
    <property type="project" value="UniProtKB-KW"/>
</dbReference>
<dbReference type="GO" id="GO:0046983">
    <property type="term" value="F:protein dimerization activity"/>
    <property type="evidence" value="ECO:0007669"/>
    <property type="project" value="InterPro"/>
</dbReference>
<dbReference type="GO" id="GO:0016020">
    <property type="term" value="C:membrane"/>
    <property type="evidence" value="ECO:0007669"/>
    <property type="project" value="InterPro"/>
</dbReference>
<dbReference type="AlphaFoldDB" id="A0AAJ4XFP9"/>
<dbReference type="PANTHER" id="PTHR24421:SF10">
    <property type="entry name" value="NITRATE_NITRITE SENSOR PROTEIN NARQ"/>
    <property type="match status" value="1"/>
</dbReference>
<dbReference type="Gene3D" id="3.30.565.10">
    <property type="entry name" value="Histidine kinase-like ATPase, C-terminal domain"/>
    <property type="match status" value="1"/>
</dbReference>
<evidence type="ECO:0000313" key="14">
    <source>
        <dbReference type="Proteomes" id="UP000215355"/>
    </source>
</evidence>
<dbReference type="GO" id="GO:0000155">
    <property type="term" value="F:phosphorelay sensor kinase activity"/>
    <property type="evidence" value="ECO:0007669"/>
    <property type="project" value="InterPro"/>
</dbReference>
<evidence type="ECO:0000256" key="6">
    <source>
        <dbReference type="ARBA" id="ARBA00022777"/>
    </source>
</evidence>
<keyword evidence="3" id="KW-0597">Phosphoprotein</keyword>
<comment type="catalytic activity">
    <reaction evidence="1">
        <text>ATP + protein L-histidine = ADP + protein N-phospho-L-histidine.</text>
        <dbReference type="EC" id="2.7.13.3"/>
    </reaction>
</comment>
<keyword evidence="6" id="KW-0418">Kinase</keyword>
<keyword evidence="10" id="KW-0472">Membrane</keyword>
<dbReference type="SMART" id="SM00387">
    <property type="entry name" value="HATPase_c"/>
    <property type="match status" value="1"/>
</dbReference>
<dbReference type="CDD" id="cd16917">
    <property type="entry name" value="HATPase_UhpB-NarQ-NarX-like"/>
    <property type="match status" value="1"/>
</dbReference>
<dbReference type="Pfam" id="PF02518">
    <property type="entry name" value="HATPase_c"/>
    <property type="match status" value="1"/>
</dbReference>
<feature type="transmembrane region" description="Helical" evidence="10">
    <location>
        <begin position="412"/>
        <end position="431"/>
    </location>
</feature>
<evidence type="ECO:0000256" key="8">
    <source>
        <dbReference type="ARBA" id="ARBA00023012"/>
    </source>
</evidence>
<dbReference type="KEGG" id="smiz:4412673_04043"/>
<feature type="repeat" description="TPR" evidence="9">
    <location>
        <begin position="257"/>
        <end position="290"/>
    </location>
</feature>
<dbReference type="InterPro" id="IPR019734">
    <property type="entry name" value="TPR_rpt"/>
</dbReference>
<evidence type="ECO:0000259" key="12">
    <source>
        <dbReference type="PROSITE" id="PS50109"/>
    </source>
</evidence>
<name>A0AAJ4XFP9_9SPHI</name>
<dbReference type="InterPro" id="IPR036890">
    <property type="entry name" value="HATPase_C_sf"/>
</dbReference>
<evidence type="ECO:0000256" key="11">
    <source>
        <dbReference type="SAM" id="SignalP"/>
    </source>
</evidence>
<evidence type="ECO:0000256" key="3">
    <source>
        <dbReference type="ARBA" id="ARBA00022553"/>
    </source>
</evidence>
<feature type="chain" id="PRO_5042512581" description="histidine kinase" evidence="11">
    <location>
        <begin position="18"/>
        <end position="658"/>
    </location>
</feature>
<evidence type="ECO:0000256" key="1">
    <source>
        <dbReference type="ARBA" id="ARBA00000085"/>
    </source>
</evidence>
<keyword evidence="11" id="KW-0732">Signal</keyword>
<dbReference type="SUPFAM" id="SSF48452">
    <property type="entry name" value="TPR-like"/>
    <property type="match status" value="1"/>
</dbReference>
<evidence type="ECO:0000256" key="2">
    <source>
        <dbReference type="ARBA" id="ARBA00012438"/>
    </source>
</evidence>
<feature type="domain" description="Histidine kinase" evidence="12">
    <location>
        <begin position="471"/>
        <end position="658"/>
    </location>
</feature>
<dbReference type="Proteomes" id="UP000215355">
    <property type="component" value="Chromosome 1"/>
</dbReference>
<keyword evidence="10" id="KW-1133">Transmembrane helix</keyword>
<keyword evidence="9" id="KW-0802">TPR repeat</keyword>
<reference evidence="13 14" key="1">
    <citation type="submission" date="2017-06" db="EMBL/GenBank/DDBJ databases">
        <authorList>
            <consortium name="Pathogen Informatics"/>
        </authorList>
    </citation>
    <scope>NUCLEOTIDE SEQUENCE [LARGE SCALE GENOMIC DNA]</scope>
    <source>
        <strain evidence="13 14">NCTC12149</strain>
    </source>
</reference>
<dbReference type="InterPro" id="IPR011712">
    <property type="entry name" value="Sig_transdc_His_kin_sub3_dim/P"/>
</dbReference>
<protein>
    <recommendedName>
        <fullName evidence="2">histidine kinase</fullName>
        <ecNumber evidence="2">2.7.13.3</ecNumber>
    </recommendedName>
</protein>
<dbReference type="EC" id="2.7.13.3" evidence="2"/>
<dbReference type="PROSITE" id="PS50109">
    <property type="entry name" value="HIS_KIN"/>
    <property type="match status" value="1"/>
</dbReference>
<proteinExistence type="predicted"/>
<dbReference type="Gene3D" id="1.20.5.1930">
    <property type="match status" value="1"/>
</dbReference>
<sequence>MKYIVSLCLLCCLTLTAYSQLVIRIGEDQEYLKILEKRLSESKTDSAKAMTAFRLSYMYKKYRNMDLAKQRLEQGIQYAKGNNLLEGIASYNEALYGIGLEEMTKIENNLHRSDSLLRNIQDPEAKKTLSGLWIMRGVLNQLSGNEKAGLESYINHALPYAKESKDKFSIANANKFVATSLLNATERVRGNEYLKNALELFKEAPSESEITKLEGILEVTILLAENNLYLNDLHSSKAYLDAAYAVLKDYPESNVFLFYYFPEGVYFEKLGKYQQAINSFDKAIAFQGSGPENFYINRSKFAKFNLLRKIGRNAEAIDVMKDLLKSATLLPGDRNSYANLLAETYANTGNMKEAYEWSQKYITVNDSLHAADYKRDMLDMENKYQSAEKAKQISQLQAEKQAAELVQKNQRLWVLLLAVGAAVFLLAFLYLNNILKNQKRENEFKFKELEQQRELQVTKAFLEGEDKERQRIAQDLHDGLGGALSGIKMKLSAVQNNFQEPEIDSSVDQLDRSIIELRRIAHNMMPSNLLRSGLEVALRDLCSALSNNSTEIELQTEGLDPNLNQHYQVNIYRIIQELLSNALRHADANHILVQCIQNDEQILITVEDNGKGFDLSRAKASNGLGLNNIQNRVDIMKGSLDYDVMPAEGTIVNIELSV</sequence>
<dbReference type="InterPro" id="IPR011990">
    <property type="entry name" value="TPR-like_helical_dom_sf"/>
</dbReference>
<dbReference type="SUPFAM" id="SSF55874">
    <property type="entry name" value="ATPase domain of HSP90 chaperone/DNA topoisomerase II/histidine kinase"/>
    <property type="match status" value="1"/>
</dbReference>
<keyword evidence="8" id="KW-0902">Two-component regulatory system</keyword>
<evidence type="ECO:0000313" key="13">
    <source>
        <dbReference type="EMBL" id="SNV65673.1"/>
    </source>
</evidence>
<evidence type="ECO:0000256" key="5">
    <source>
        <dbReference type="ARBA" id="ARBA00022741"/>
    </source>
</evidence>
<keyword evidence="7" id="KW-0067">ATP-binding</keyword>
<feature type="signal peptide" evidence="11">
    <location>
        <begin position="1"/>
        <end position="17"/>
    </location>
</feature>
<dbReference type="PANTHER" id="PTHR24421">
    <property type="entry name" value="NITRATE/NITRITE SENSOR PROTEIN NARX-RELATED"/>
    <property type="match status" value="1"/>
</dbReference>
<dbReference type="Pfam" id="PF07730">
    <property type="entry name" value="HisKA_3"/>
    <property type="match status" value="1"/>
</dbReference>